<accession>A0A1X7JRQ2</accession>
<protein>
    <recommendedName>
        <fullName evidence="4">DUF3810 domain-containing protein</fullName>
    </recommendedName>
</protein>
<dbReference type="Pfam" id="PF12725">
    <property type="entry name" value="DUF3810"/>
    <property type="match status" value="1"/>
</dbReference>
<dbReference type="AlphaFoldDB" id="A0A1X7JRQ2"/>
<evidence type="ECO:0008006" key="4">
    <source>
        <dbReference type="Google" id="ProtNLM"/>
    </source>
</evidence>
<dbReference type="Proteomes" id="UP000192980">
    <property type="component" value="Unassembled WGS sequence"/>
</dbReference>
<keyword evidence="3" id="KW-1185">Reference proteome</keyword>
<feature type="transmembrane region" description="Helical" evidence="1">
    <location>
        <begin position="74"/>
        <end position="95"/>
    </location>
</feature>
<dbReference type="STRING" id="561061.SAMN05660862_2069"/>
<reference evidence="2 3" key="1">
    <citation type="submission" date="2017-04" db="EMBL/GenBank/DDBJ databases">
        <authorList>
            <person name="Afonso C.L."/>
            <person name="Miller P.J."/>
            <person name="Scott M.A."/>
            <person name="Spackman E."/>
            <person name="Goraichik I."/>
            <person name="Dimitrov K.M."/>
            <person name="Suarez D.L."/>
            <person name="Swayne D.E."/>
        </authorList>
    </citation>
    <scope>NUCLEOTIDE SEQUENCE [LARGE SCALE GENOMIC DNA]</scope>
    <source>
        <strain evidence="2 3">DSM 22418</strain>
    </source>
</reference>
<keyword evidence="1" id="KW-1133">Transmembrane helix</keyword>
<evidence type="ECO:0000313" key="3">
    <source>
        <dbReference type="Proteomes" id="UP000192980"/>
    </source>
</evidence>
<proteinExistence type="predicted"/>
<keyword evidence="1" id="KW-0472">Membrane</keyword>
<evidence type="ECO:0000256" key="1">
    <source>
        <dbReference type="SAM" id="Phobius"/>
    </source>
</evidence>
<sequence>MLIGCELAKHYPSWIEKYYSQGFYSYFSYVPKVLFGWLPFSFGDLFYVAVVVFIVLLCLQLLREVWRRHFKAAWHYLLKLTLTVLSLYLFFYFSWGLNYYRIPMVHHLDLQVDALKKSDYLFVLDKYIDRCNSLRNDIVPEQLDKDKAKMELQALMQQDTDLSPILSHTQVQAKSPLSSTLVSYFTVTGYFNPFTHEVQVNEKMPIVSYPFTVVHELGHQMGIGFEDECNFAAFLKLVDHPEPWYRYAAAYETVQYLLRNLRAEDEALFKIYYKKLSPLVLADIATERAFWKKYSGWVEGLTSYLYSGYLQHNNQPEGIERYSMMSRMVVAWEVQQKAKKTLNIHLWTNDLD</sequence>
<organism evidence="2 3">
    <name type="scientific">Sphingobacterium psychroaquaticum</name>
    <dbReference type="NCBI Taxonomy" id="561061"/>
    <lineage>
        <taxon>Bacteria</taxon>
        <taxon>Pseudomonadati</taxon>
        <taxon>Bacteroidota</taxon>
        <taxon>Sphingobacteriia</taxon>
        <taxon>Sphingobacteriales</taxon>
        <taxon>Sphingobacteriaceae</taxon>
        <taxon>Sphingobacterium</taxon>
    </lineage>
</organism>
<gene>
    <name evidence="2" type="ORF">SAMN05660862_2069</name>
</gene>
<dbReference type="EMBL" id="FXAU01000003">
    <property type="protein sequence ID" value="SMG30715.1"/>
    <property type="molecule type" value="Genomic_DNA"/>
</dbReference>
<evidence type="ECO:0000313" key="2">
    <source>
        <dbReference type="EMBL" id="SMG30715.1"/>
    </source>
</evidence>
<name>A0A1X7JRQ2_9SPHI</name>
<dbReference type="InterPro" id="IPR024294">
    <property type="entry name" value="DUF3810"/>
</dbReference>
<keyword evidence="1" id="KW-0812">Transmembrane</keyword>
<feature type="transmembrane region" description="Helical" evidence="1">
    <location>
        <begin position="45"/>
        <end position="62"/>
    </location>
</feature>